<evidence type="ECO:0000256" key="15">
    <source>
        <dbReference type="ARBA" id="ARBA00030980"/>
    </source>
</evidence>
<comment type="catalytic activity">
    <reaction evidence="17">
        <text>L-threonyl-[protein] + ATP = O-phospho-L-threonyl-[protein] + ADP + H(+)</text>
        <dbReference type="Rhea" id="RHEA:46608"/>
        <dbReference type="Rhea" id="RHEA-COMP:11060"/>
        <dbReference type="Rhea" id="RHEA-COMP:11605"/>
        <dbReference type="ChEBI" id="CHEBI:15378"/>
        <dbReference type="ChEBI" id="CHEBI:30013"/>
        <dbReference type="ChEBI" id="CHEBI:30616"/>
        <dbReference type="ChEBI" id="CHEBI:61977"/>
        <dbReference type="ChEBI" id="CHEBI:456216"/>
        <dbReference type="EC" id="2.7.11.1"/>
    </reaction>
</comment>
<evidence type="ECO:0000256" key="12">
    <source>
        <dbReference type="ARBA" id="ARBA00022840"/>
    </source>
</evidence>
<comment type="subcellular location">
    <subcellularLocation>
        <location evidence="2">Chromosome</location>
        <location evidence="2">Telomere</location>
    </subcellularLocation>
    <subcellularLocation>
        <location evidence="3">Preautophagosomal structure membrane</location>
        <topology evidence="3">Peripheral membrane protein</topology>
    </subcellularLocation>
</comment>
<evidence type="ECO:0000256" key="6">
    <source>
        <dbReference type="ARBA" id="ARBA00013948"/>
    </source>
</evidence>
<feature type="domain" description="Protein kinase" evidence="19">
    <location>
        <begin position="112"/>
        <end position="462"/>
    </location>
</feature>
<dbReference type="PANTHER" id="PTHR24348">
    <property type="entry name" value="SERINE/THREONINE-PROTEIN KINASE UNC-51-RELATED"/>
    <property type="match status" value="1"/>
</dbReference>
<keyword evidence="21" id="KW-1185">Reference proteome</keyword>
<dbReference type="Pfam" id="PF00069">
    <property type="entry name" value="Pkinase"/>
    <property type="match status" value="1"/>
</dbReference>
<evidence type="ECO:0000256" key="7">
    <source>
        <dbReference type="ARBA" id="ARBA00019973"/>
    </source>
</evidence>
<evidence type="ECO:0000256" key="5">
    <source>
        <dbReference type="ARBA" id="ARBA00012513"/>
    </source>
</evidence>
<evidence type="ECO:0000256" key="18">
    <source>
        <dbReference type="ARBA" id="ARBA00048679"/>
    </source>
</evidence>
<name>A0A1L9V8Y3_ASPGL</name>
<dbReference type="AlphaFoldDB" id="A0A1L9V8Y3"/>
<keyword evidence="13" id="KW-0158">Chromosome</keyword>
<comment type="catalytic activity">
    <reaction evidence="18">
        <text>L-seryl-[protein] + ATP = O-phospho-L-seryl-[protein] + ADP + H(+)</text>
        <dbReference type="Rhea" id="RHEA:17989"/>
        <dbReference type="Rhea" id="RHEA-COMP:9863"/>
        <dbReference type="Rhea" id="RHEA-COMP:11604"/>
        <dbReference type="ChEBI" id="CHEBI:15378"/>
        <dbReference type="ChEBI" id="CHEBI:29999"/>
        <dbReference type="ChEBI" id="CHEBI:30616"/>
        <dbReference type="ChEBI" id="CHEBI:83421"/>
        <dbReference type="ChEBI" id="CHEBI:456216"/>
        <dbReference type="EC" id="2.7.11.1"/>
    </reaction>
</comment>
<dbReference type="Proteomes" id="UP000184300">
    <property type="component" value="Unassembled WGS sequence"/>
</dbReference>
<protein>
    <recommendedName>
        <fullName evidence="7">EKC/KEOPS complex subunit BUD32</fullName>
        <ecNumber evidence="5">2.7.11.1</ecNumber>
    </recommendedName>
    <alternativeName>
        <fullName evidence="15 16">Atypical Serine/threonine protein kinase BUD32</fullName>
    </alternativeName>
    <alternativeName>
        <fullName evidence="14">Autophagy-related protein 1</fullName>
    </alternativeName>
    <alternativeName>
        <fullName evidence="6">EKC/KEOPS complex subunit bud32</fullName>
    </alternativeName>
</protein>
<dbReference type="InterPro" id="IPR011009">
    <property type="entry name" value="Kinase-like_dom_sf"/>
</dbReference>
<reference evidence="21" key="1">
    <citation type="journal article" date="2017" name="Genome Biol.">
        <title>Comparative genomics reveals high biological diversity and specific adaptations in the industrially and medically important fungal genus Aspergillus.</title>
        <authorList>
            <person name="de Vries R.P."/>
            <person name="Riley R."/>
            <person name="Wiebenga A."/>
            <person name="Aguilar-Osorio G."/>
            <person name="Amillis S."/>
            <person name="Uchima C.A."/>
            <person name="Anderluh G."/>
            <person name="Asadollahi M."/>
            <person name="Askin M."/>
            <person name="Barry K."/>
            <person name="Battaglia E."/>
            <person name="Bayram O."/>
            <person name="Benocci T."/>
            <person name="Braus-Stromeyer S.A."/>
            <person name="Caldana C."/>
            <person name="Canovas D."/>
            <person name="Cerqueira G.C."/>
            <person name="Chen F."/>
            <person name="Chen W."/>
            <person name="Choi C."/>
            <person name="Clum A."/>
            <person name="Dos Santos R.A."/>
            <person name="Damasio A.R."/>
            <person name="Diallinas G."/>
            <person name="Emri T."/>
            <person name="Fekete E."/>
            <person name="Flipphi M."/>
            <person name="Freyberg S."/>
            <person name="Gallo A."/>
            <person name="Gournas C."/>
            <person name="Habgood R."/>
            <person name="Hainaut M."/>
            <person name="Harispe M.L."/>
            <person name="Henrissat B."/>
            <person name="Hilden K.S."/>
            <person name="Hope R."/>
            <person name="Hossain A."/>
            <person name="Karabika E."/>
            <person name="Karaffa L."/>
            <person name="Karanyi Z."/>
            <person name="Krasevec N."/>
            <person name="Kuo A."/>
            <person name="Kusch H."/>
            <person name="LaButti K."/>
            <person name="Lagendijk E.L."/>
            <person name="Lapidus A."/>
            <person name="Levasseur A."/>
            <person name="Lindquist E."/>
            <person name="Lipzen A."/>
            <person name="Logrieco A.F."/>
            <person name="MacCabe A."/>
            <person name="Maekelae M.R."/>
            <person name="Malavazi I."/>
            <person name="Melin P."/>
            <person name="Meyer V."/>
            <person name="Mielnichuk N."/>
            <person name="Miskei M."/>
            <person name="Molnar A.P."/>
            <person name="Mule G."/>
            <person name="Ngan C.Y."/>
            <person name="Orejas M."/>
            <person name="Orosz E."/>
            <person name="Ouedraogo J.P."/>
            <person name="Overkamp K.M."/>
            <person name="Park H.-S."/>
            <person name="Perrone G."/>
            <person name="Piumi F."/>
            <person name="Punt P.J."/>
            <person name="Ram A.F."/>
            <person name="Ramon A."/>
            <person name="Rauscher S."/>
            <person name="Record E."/>
            <person name="Riano-Pachon D.M."/>
            <person name="Robert V."/>
            <person name="Roehrig J."/>
            <person name="Ruller R."/>
            <person name="Salamov A."/>
            <person name="Salih N.S."/>
            <person name="Samson R.A."/>
            <person name="Sandor E."/>
            <person name="Sanguinetti M."/>
            <person name="Schuetze T."/>
            <person name="Sepcic K."/>
            <person name="Shelest E."/>
            <person name="Sherlock G."/>
            <person name="Sophianopoulou V."/>
            <person name="Squina F.M."/>
            <person name="Sun H."/>
            <person name="Susca A."/>
            <person name="Todd R.B."/>
            <person name="Tsang A."/>
            <person name="Unkles S.E."/>
            <person name="van de Wiele N."/>
            <person name="van Rossen-Uffink D."/>
            <person name="Oliveira J.V."/>
            <person name="Vesth T.C."/>
            <person name="Visser J."/>
            <person name="Yu J.-H."/>
            <person name="Zhou M."/>
            <person name="Andersen M.R."/>
            <person name="Archer D.B."/>
            <person name="Baker S.E."/>
            <person name="Benoit I."/>
            <person name="Brakhage A.A."/>
            <person name="Braus G.H."/>
            <person name="Fischer R."/>
            <person name="Frisvad J.C."/>
            <person name="Goldman G.H."/>
            <person name="Houbraken J."/>
            <person name="Oakley B."/>
            <person name="Pocsi I."/>
            <person name="Scazzocchio C."/>
            <person name="Seiboth B."/>
            <person name="vanKuyk P.A."/>
            <person name="Wortman J."/>
            <person name="Dyer P.S."/>
            <person name="Grigoriev I.V."/>
        </authorList>
    </citation>
    <scope>NUCLEOTIDE SEQUENCE [LARGE SCALE GENOMIC DNA]</scope>
    <source>
        <strain evidence="21">CBS 516.65</strain>
    </source>
</reference>
<evidence type="ECO:0000256" key="11">
    <source>
        <dbReference type="ARBA" id="ARBA00022777"/>
    </source>
</evidence>
<evidence type="ECO:0000256" key="10">
    <source>
        <dbReference type="ARBA" id="ARBA00022741"/>
    </source>
</evidence>
<dbReference type="EMBL" id="KV878911">
    <property type="protein sequence ID" value="OJJ80370.1"/>
    <property type="molecule type" value="Genomic_DNA"/>
</dbReference>
<evidence type="ECO:0000313" key="20">
    <source>
        <dbReference type="EMBL" id="OJJ80370.1"/>
    </source>
</evidence>
<dbReference type="GeneID" id="34466662"/>
<dbReference type="GO" id="GO:0005776">
    <property type="term" value="C:autophagosome"/>
    <property type="evidence" value="ECO:0007669"/>
    <property type="project" value="TreeGrafter"/>
</dbReference>
<keyword evidence="13" id="KW-0779">Telomere</keyword>
<accession>A0A1L9V8Y3</accession>
<dbReference type="GO" id="GO:0004674">
    <property type="term" value="F:protein serine/threonine kinase activity"/>
    <property type="evidence" value="ECO:0007669"/>
    <property type="project" value="UniProtKB-KW"/>
</dbReference>
<evidence type="ECO:0000256" key="2">
    <source>
        <dbReference type="ARBA" id="ARBA00004574"/>
    </source>
</evidence>
<dbReference type="InterPro" id="IPR000719">
    <property type="entry name" value="Prot_kinase_dom"/>
</dbReference>
<organism evidence="20 21">
    <name type="scientific">Aspergillus glaucus CBS 516.65</name>
    <dbReference type="NCBI Taxonomy" id="1160497"/>
    <lineage>
        <taxon>Eukaryota</taxon>
        <taxon>Fungi</taxon>
        <taxon>Dikarya</taxon>
        <taxon>Ascomycota</taxon>
        <taxon>Pezizomycotina</taxon>
        <taxon>Eurotiomycetes</taxon>
        <taxon>Eurotiomycetidae</taxon>
        <taxon>Eurotiales</taxon>
        <taxon>Aspergillaceae</taxon>
        <taxon>Aspergillus</taxon>
        <taxon>Aspergillus subgen. Aspergillus</taxon>
    </lineage>
</organism>
<evidence type="ECO:0000256" key="1">
    <source>
        <dbReference type="ARBA" id="ARBA00003747"/>
    </source>
</evidence>
<evidence type="ECO:0000256" key="8">
    <source>
        <dbReference type="ARBA" id="ARBA00022527"/>
    </source>
</evidence>
<dbReference type="SUPFAM" id="SSF56112">
    <property type="entry name" value="Protein kinase-like (PK-like)"/>
    <property type="match status" value="1"/>
</dbReference>
<evidence type="ECO:0000256" key="9">
    <source>
        <dbReference type="ARBA" id="ARBA00022679"/>
    </source>
</evidence>
<dbReference type="PROSITE" id="PS00109">
    <property type="entry name" value="PROTEIN_KINASE_TYR"/>
    <property type="match status" value="1"/>
</dbReference>
<dbReference type="GO" id="GO:0005524">
    <property type="term" value="F:ATP binding"/>
    <property type="evidence" value="ECO:0007669"/>
    <property type="project" value="UniProtKB-KW"/>
</dbReference>
<evidence type="ECO:0000256" key="17">
    <source>
        <dbReference type="ARBA" id="ARBA00047899"/>
    </source>
</evidence>
<dbReference type="PANTHER" id="PTHR24348:SF22">
    <property type="entry name" value="NON-SPECIFIC SERINE_THREONINE PROTEIN KINASE"/>
    <property type="match status" value="1"/>
</dbReference>
<dbReference type="OrthoDB" id="8596411at2759"/>
<comment type="function">
    <text evidence="1">Component of the EKC/KEOPS complex that is required for the formation of a threonylcarbamoyl group on adenosine at position 37 (t(6)A37) in tRNAs that read codons beginning with adenine. The complex is probably involved in the transfer of the threonylcarbamoyl moiety of threonylcarbamoyl-AMP (TC-AMP) to the N6 group of A37. BUD32 has ATPase activity in the context of the EKC/KEOPS complex and likely plays a supporting role to the catalytic subunit KAE1. The EKC/KEOPS complex also promotes both telomere uncapping and telomere elongation. The complex is required for efficient recruitment of transcriptional coactivators.</text>
</comment>
<evidence type="ECO:0000256" key="13">
    <source>
        <dbReference type="ARBA" id="ARBA00022895"/>
    </source>
</evidence>
<dbReference type="Gene3D" id="1.10.510.10">
    <property type="entry name" value="Transferase(Phosphotransferase) domain 1"/>
    <property type="match status" value="1"/>
</dbReference>
<proteinExistence type="predicted"/>
<dbReference type="GO" id="GO:0010506">
    <property type="term" value="P:regulation of autophagy"/>
    <property type="evidence" value="ECO:0007669"/>
    <property type="project" value="InterPro"/>
</dbReference>
<evidence type="ECO:0000256" key="3">
    <source>
        <dbReference type="ARBA" id="ARBA00004623"/>
    </source>
</evidence>
<keyword evidence="11" id="KW-0418">Kinase</keyword>
<evidence type="ECO:0000259" key="19">
    <source>
        <dbReference type="PROSITE" id="PS50011"/>
    </source>
</evidence>
<keyword evidence="12" id="KW-0067">ATP-binding</keyword>
<dbReference type="RefSeq" id="XP_022397068.1">
    <property type="nucleotide sequence ID" value="XM_022550402.1"/>
</dbReference>
<evidence type="ECO:0000256" key="14">
    <source>
        <dbReference type="ARBA" id="ARBA00030237"/>
    </source>
</evidence>
<evidence type="ECO:0000256" key="4">
    <source>
        <dbReference type="ARBA" id="ARBA00011534"/>
    </source>
</evidence>
<keyword evidence="8" id="KW-0723">Serine/threonine-protein kinase</keyword>
<comment type="subunit">
    <text evidence="4">Component of the EKC/KEOPS complex composed of at least BUD32, CGI121, GON7, KAE1 and PCC1; the whole complex dimerizes.</text>
</comment>
<sequence length="497" mass="58155">MAHPLDNWRQRRPAWANRLEINIHDLVQPGTNRATQYPHLHEALAGRLDEAWIARHGEQVSLCDEHYTLDNGDVARADVDEFQVYRNHRNELPYENAEYRLRNMCRVLKGRMTPYANIGGGTYGTVFLAREPDDPDPDPDPKSPTKYQHYAIKVETHWDMANRVAMECKPTMTILDEDTRQRFHYIPHEALLLMLAYNNDRFPKLDSVYVDDNVHSIVMEACIDPDLLRMDPKEVRTNDPELRRIIAFTGMYLTHKKKPILSEEGVCKVASQILEGFAYLRHMNVSYGDLSKANFIIDENLNTKLIDLGMTTFGFTDPDFQAGSWAHVIGQENILTPEIALELSKPDLELQDRHQIQVDIQIPHDTRIAHLWRIGALTYEMLHGYAPWESPDWEPKLGKVDESRPTDAHWERVYERRERIINEELPVREDLSQDCVDMLRMMLHKQPMERATLEELCSVPWFGQWACQDDMVWVRPESEPYNQKRRNEGLSDWERTF</sequence>
<dbReference type="VEuPathDB" id="FungiDB:ASPGLDRAFT_868072"/>
<dbReference type="SMART" id="SM00220">
    <property type="entry name" value="S_TKc"/>
    <property type="match status" value="1"/>
</dbReference>
<dbReference type="GO" id="GO:0005829">
    <property type="term" value="C:cytosol"/>
    <property type="evidence" value="ECO:0007669"/>
    <property type="project" value="TreeGrafter"/>
</dbReference>
<evidence type="ECO:0000313" key="21">
    <source>
        <dbReference type="Proteomes" id="UP000184300"/>
    </source>
</evidence>
<dbReference type="PROSITE" id="PS50011">
    <property type="entry name" value="PROTEIN_KINASE_DOM"/>
    <property type="match status" value="1"/>
</dbReference>
<dbReference type="EC" id="2.7.11.1" evidence="5"/>
<evidence type="ECO:0000256" key="16">
    <source>
        <dbReference type="ARBA" id="ARBA00033194"/>
    </source>
</evidence>
<dbReference type="GO" id="GO:0000045">
    <property type="term" value="P:autophagosome assembly"/>
    <property type="evidence" value="ECO:0007669"/>
    <property type="project" value="TreeGrafter"/>
</dbReference>
<dbReference type="InterPro" id="IPR045269">
    <property type="entry name" value="Atg1-like"/>
</dbReference>
<dbReference type="InterPro" id="IPR008266">
    <property type="entry name" value="Tyr_kinase_AS"/>
</dbReference>
<keyword evidence="10" id="KW-0547">Nucleotide-binding</keyword>
<dbReference type="GO" id="GO:0034045">
    <property type="term" value="C:phagophore assembly site membrane"/>
    <property type="evidence" value="ECO:0007669"/>
    <property type="project" value="UniProtKB-SubCell"/>
</dbReference>
<gene>
    <name evidence="20" type="ORF">ASPGLDRAFT_868072</name>
</gene>
<dbReference type="GO" id="GO:0000781">
    <property type="term" value="C:chromosome, telomeric region"/>
    <property type="evidence" value="ECO:0007669"/>
    <property type="project" value="UniProtKB-SubCell"/>
</dbReference>
<keyword evidence="9" id="KW-0808">Transferase</keyword>